<dbReference type="GO" id="GO:0005739">
    <property type="term" value="C:mitochondrion"/>
    <property type="evidence" value="ECO:0007669"/>
    <property type="project" value="TreeGrafter"/>
</dbReference>
<dbReference type="InterPro" id="IPR007863">
    <property type="entry name" value="Peptidase_M16_C"/>
</dbReference>
<dbReference type="SUPFAM" id="SSF63411">
    <property type="entry name" value="LuxS/MPP-like metallohydrolase"/>
    <property type="match status" value="4"/>
</dbReference>
<comment type="similarity">
    <text evidence="1 7">Belongs to the peptidase M16 family.</text>
</comment>
<name>A0A9P6UBK7_9FUNG</name>
<dbReference type="PROSITE" id="PS00143">
    <property type="entry name" value="INSULINASE"/>
    <property type="match status" value="1"/>
</dbReference>
<dbReference type="Pfam" id="PF05193">
    <property type="entry name" value="Peptidase_M16_C"/>
    <property type="match status" value="1"/>
</dbReference>
<evidence type="ECO:0000313" key="13">
    <source>
        <dbReference type="EMBL" id="KAG0267649.1"/>
    </source>
</evidence>
<keyword evidence="4" id="KW-0378">Hydrolase</keyword>
<keyword evidence="3" id="KW-0479">Metal-binding</keyword>
<evidence type="ECO:0000256" key="4">
    <source>
        <dbReference type="ARBA" id="ARBA00022801"/>
    </source>
</evidence>
<dbReference type="InterPro" id="IPR011765">
    <property type="entry name" value="Pept_M16_N"/>
</dbReference>
<dbReference type="Pfam" id="PF22456">
    <property type="entry name" value="PqqF-like_C_4"/>
    <property type="match status" value="1"/>
</dbReference>
<feature type="compositionally biased region" description="Basic and acidic residues" evidence="8">
    <location>
        <begin position="966"/>
        <end position="987"/>
    </location>
</feature>
<dbReference type="FunFam" id="3.30.830.10:FF:000003">
    <property type="entry name" value="Insulin-degrading enzyme"/>
    <property type="match status" value="1"/>
</dbReference>
<evidence type="ECO:0000259" key="11">
    <source>
        <dbReference type="Pfam" id="PF16187"/>
    </source>
</evidence>
<dbReference type="InterPro" id="IPR050626">
    <property type="entry name" value="Peptidase_M16"/>
</dbReference>
<keyword evidence="6" id="KW-0482">Metalloprotease</keyword>
<dbReference type="AlphaFoldDB" id="A0A9P6UBK7"/>
<evidence type="ECO:0000313" key="14">
    <source>
        <dbReference type="Proteomes" id="UP000807716"/>
    </source>
</evidence>
<dbReference type="InterPro" id="IPR011249">
    <property type="entry name" value="Metalloenz_LuxS/M16"/>
</dbReference>
<feature type="region of interest" description="Disordered" evidence="8">
    <location>
        <begin position="952"/>
        <end position="987"/>
    </location>
</feature>
<evidence type="ECO:0000256" key="7">
    <source>
        <dbReference type="RuleBase" id="RU004447"/>
    </source>
</evidence>
<keyword evidence="2" id="KW-0645">Protease</keyword>
<feature type="domain" description="Peptidase M16 C-terminal" evidence="10">
    <location>
        <begin position="218"/>
        <end position="394"/>
    </location>
</feature>
<dbReference type="Gene3D" id="3.30.830.10">
    <property type="entry name" value="Metalloenzyme, LuxS/M16 peptidase-like"/>
    <property type="match status" value="4"/>
</dbReference>
<dbReference type="InterPro" id="IPR032632">
    <property type="entry name" value="Peptidase_M16_M"/>
</dbReference>
<dbReference type="GO" id="GO:0043171">
    <property type="term" value="P:peptide catabolic process"/>
    <property type="evidence" value="ECO:0007669"/>
    <property type="project" value="TreeGrafter"/>
</dbReference>
<dbReference type="PANTHER" id="PTHR43690:SF18">
    <property type="entry name" value="INSULIN-DEGRADING ENZYME-RELATED"/>
    <property type="match status" value="1"/>
</dbReference>
<evidence type="ECO:0000256" key="1">
    <source>
        <dbReference type="ARBA" id="ARBA00007261"/>
    </source>
</evidence>
<dbReference type="EMBL" id="JAAAJB010000072">
    <property type="protein sequence ID" value="KAG0267649.1"/>
    <property type="molecule type" value="Genomic_DNA"/>
</dbReference>
<protein>
    <submittedName>
        <fullName evidence="13">Insulinase (Peptidase M16)</fullName>
    </submittedName>
</protein>
<dbReference type="FunFam" id="3.30.830.10:FF:000005">
    <property type="entry name" value="nardilysin isoform X1"/>
    <property type="match status" value="1"/>
</dbReference>
<dbReference type="GO" id="GO:0046872">
    <property type="term" value="F:metal ion binding"/>
    <property type="evidence" value="ECO:0007669"/>
    <property type="project" value="UniProtKB-KW"/>
</dbReference>
<dbReference type="InterPro" id="IPR001431">
    <property type="entry name" value="Pept_M16_Zn_BS"/>
</dbReference>
<comment type="caution">
    <text evidence="13">The sequence shown here is derived from an EMBL/GenBank/DDBJ whole genome shotgun (WGS) entry which is preliminary data.</text>
</comment>
<feature type="domain" description="Coenzyme PQQ synthesis protein F-like C-terminal lobe" evidence="12">
    <location>
        <begin position="795"/>
        <end position="894"/>
    </location>
</feature>
<dbReference type="GO" id="GO:0051603">
    <property type="term" value="P:proteolysis involved in protein catabolic process"/>
    <property type="evidence" value="ECO:0007669"/>
    <property type="project" value="TreeGrafter"/>
</dbReference>
<keyword evidence="5" id="KW-0862">Zinc</keyword>
<evidence type="ECO:0000256" key="6">
    <source>
        <dbReference type="ARBA" id="ARBA00023049"/>
    </source>
</evidence>
<dbReference type="Pfam" id="PF16187">
    <property type="entry name" value="Peptidase_M16_M"/>
    <property type="match status" value="1"/>
</dbReference>
<sequence>MTSSSDILNPPAAALPEGYVLAPSRTYADFTKTIEKSLNDDRDYRLLRLSNELEVLLIHDPNVDKSAAALDVHVGHLSDPKNLQGLAHFLEHLLFMGTAKYPRENEYSEYLAQHAGMSNAFTNLDNTNYYFEVGHEHLEGALDRFAQFFISPAFSENCKDRELRAVDSEHKKNLQSDTWRLFQLSKNMSSPHHPYHQFGTGNLETLQDNPAKEGIDVRDELIKFHSKYYSANIMKLVILGREPMDQLASWAVEKFSPIRNLGIKPPAYPSPPWTEKELLNVAYVKPVKDVRSLQIQFPFPDQYPHYKVHPARYLTHTIGHESEGSILSLLKKKGWANALSAGTLQGGIGFEFFKISVDLTQEGLAHHEDVTCTIFQYIDMLRQEGVRPYIWDELAQLAEISFKFKEKSQAAGYVSRLAGVMQRGYAPEWVLSGSYLIRESDPKLVMDCLDCLRKDNWRATIVAQDSSVVPGGQFTEREHYYGTEYRVEPVKESLKQRLASLTLDRELHLPEPNDFIPTDFEVGKVAIVKPLTSPILIKHSPLMRLWHKKDDTFWVPKATLIFQLRTPLAYSSPRNNVKTHLYVDLLRDALSEYSYDAEMAGLAYNLETNVDGMVLSIDGYNDKAHVLLSKVIEKMKTLEIKPERFRLLREQLARTYRNFQLEAPYQHAMYYMSYLTQEKLWTHEEKLAELQELDAQDIQSYFPELLSRLHIEALVHGNMLAADALKAASIVEEGLSPRALLPSQLVPLRAHLLPQHCNAVYSRTVADPNNLNSGIEYFVQTGDAADQKMRAKVQVLAQIVNEPCFNQLRTKEQLGYLVFSGVRRQSGAIGLRFILQSERDPVHLESRIDAFLQGRLKPFLEAMTDQEYHKQVASLIQKKMEKDKNLRVETHRYWSHITSGYFEFDEINADVAEMQKLTKADILEFALEAILPSGDKTRKLSVHLLSQKVPPVVAKKEEEDDSTAAESKDGKQQQEKEKEQELLQPAKLREGTHMIDNLVGYKAGLELSRAPYPVVDLLKYTSAHL</sequence>
<dbReference type="Pfam" id="PF00675">
    <property type="entry name" value="Peptidase_M16"/>
    <property type="match status" value="1"/>
</dbReference>
<evidence type="ECO:0000256" key="5">
    <source>
        <dbReference type="ARBA" id="ARBA00022833"/>
    </source>
</evidence>
<dbReference type="InterPro" id="IPR054734">
    <property type="entry name" value="PqqF-like_C_4"/>
</dbReference>
<dbReference type="GO" id="GO:0004222">
    <property type="term" value="F:metalloendopeptidase activity"/>
    <property type="evidence" value="ECO:0007669"/>
    <property type="project" value="InterPro"/>
</dbReference>
<dbReference type="PANTHER" id="PTHR43690">
    <property type="entry name" value="NARDILYSIN"/>
    <property type="match status" value="1"/>
</dbReference>
<dbReference type="OrthoDB" id="952271at2759"/>
<evidence type="ECO:0000259" key="9">
    <source>
        <dbReference type="Pfam" id="PF00675"/>
    </source>
</evidence>
<proteinExistence type="inferred from homology"/>
<feature type="domain" description="Peptidase M16 N-terminal" evidence="9">
    <location>
        <begin position="55"/>
        <end position="191"/>
    </location>
</feature>
<evidence type="ECO:0000256" key="2">
    <source>
        <dbReference type="ARBA" id="ARBA00022670"/>
    </source>
</evidence>
<accession>A0A9P6UBK7</accession>
<evidence type="ECO:0000259" key="10">
    <source>
        <dbReference type="Pfam" id="PF05193"/>
    </source>
</evidence>
<organism evidence="13 14">
    <name type="scientific">Actinomortierella ambigua</name>
    <dbReference type="NCBI Taxonomy" id="1343610"/>
    <lineage>
        <taxon>Eukaryota</taxon>
        <taxon>Fungi</taxon>
        <taxon>Fungi incertae sedis</taxon>
        <taxon>Mucoromycota</taxon>
        <taxon>Mortierellomycotina</taxon>
        <taxon>Mortierellomycetes</taxon>
        <taxon>Mortierellales</taxon>
        <taxon>Mortierellaceae</taxon>
        <taxon>Actinomortierella</taxon>
    </lineage>
</organism>
<evidence type="ECO:0000259" key="12">
    <source>
        <dbReference type="Pfam" id="PF22456"/>
    </source>
</evidence>
<evidence type="ECO:0000256" key="8">
    <source>
        <dbReference type="SAM" id="MobiDB-lite"/>
    </source>
</evidence>
<gene>
    <name evidence="13" type="primary">IDE1</name>
    <name evidence="13" type="ORF">DFQ27_008552</name>
</gene>
<dbReference type="GO" id="GO:0005829">
    <property type="term" value="C:cytosol"/>
    <property type="evidence" value="ECO:0007669"/>
    <property type="project" value="TreeGrafter"/>
</dbReference>
<feature type="domain" description="Peptidase M16 middle/third" evidence="11">
    <location>
        <begin position="402"/>
        <end position="689"/>
    </location>
</feature>
<dbReference type="Proteomes" id="UP000807716">
    <property type="component" value="Unassembled WGS sequence"/>
</dbReference>
<keyword evidence="14" id="KW-1185">Reference proteome</keyword>
<reference evidence="13" key="1">
    <citation type="journal article" date="2020" name="Fungal Divers.">
        <title>Resolving the Mortierellaceae phylogeny through synthesis of multi-gene phylogenetics and phylogenomics.</title>
        <authorList>
            <person name="Vandepol N."/>
            <person name="Liber J."/>
            <person name="Desiro A."/>
            <person name="Na H."/>
            <person name="Kennedy M."/>
            <person name="Barry K."/>
            <person name="Grigoriev I.V."/>
            <person name="Miller A.N."/>
            <person name="O'Donnell K."/>
            <person name="Stajich J.E."/>
            <person name="Bonito G."/>
        </authorList>
    </citation>
    <scope>NUCLEOTIDE SEQUENCE</scope>
    <source>
        <strain evidence="13">BC1065</strain>
    </source>
</reference>
<dbReference type="FunFam" id="3.30.830.10:FF:000004">
    <property type="entry name" value="Putative insulin-degrading enzyme"/>
    <property type="match status" value="1"/>
</dbReference>
<evidence type="ECO:0000256" key="3">
    <source>
        <dbReference type="ARBA" id="ARBA00022723"/>
    </source>
</evidence>